<dbReference type="FunFam" id="3.40.1390.30:FF:000001">
    <property type="entry name" value="GTP cyclohydrolase 1 type 2"/>
    <property type="match status" value="1"/>
</dbReference>
<evidence type="ECO:0000256" key="6">
    <source>
        <dbReference type="PIRSR" id="PIRSR602678-1"/>
    </source>
</evidence>
<evidence type="ECO:0000313" key="7">
    <source>
        <dbReference type="EMBL" id="AXN35800.1"/>
    </source>
</evidence>
<dbReference type="PANTHER" id="PTHR13799">
    <property type="entry name" value="NGG1 INTERACTING FACTOR 3"/>
    <property type="match status" value="1"/>
</dbReference>
<dbReference type="PANTHER" id="PTHR13799:SF14">
    <property type="entry name" value="GTP CYCLOHYDROLASE 1 TYPE 2 HOMOLOG"/>
    <property type="match status" value="1"/>
</dbReference>
<reference evidence="7 8" key="1">
    <citation type="submission" date="2018-07" db="EMBL/GenBank/DDBJ databases">
        <title>Lactobacillus curvatus genome sequence.</title>
        <authorList>
            <person name="Prechtl R."/>
        </authorList>
    </citation>
    <scope>NUCLEOTIDE SEQUENCE [LARGE SCALE GENOMIC DNA]</scope>
    <source>
        <strain evidence="7 8">TMW 1.1928</strain>
    </source>
</reference>
<dbReference type="GO" id="GO:0005737">
    <property type="term" value="C:cytoplasm"/>
    <property type="evidence" value="ECO:0007669"/>
    <property type="project" value="TreeGrafter"/>
</dbReference>
<evidence type="ECO:0000256" key="4">
    <source>
        <dbReference type="ARBA" id="ARBA00022723"/>
    </source>
</evidence>
<dbReference type="AlphaFoldDB" id="A0A385ADS0"/>
<protein>
    <recommendedName>
        <fullName evidence="3 5">GTP cyclohydrolase 1 type 2 homolog</fullName>
    </recommendedName>
</protein>
<dbReference type="PIRSF" id="PIRSF037489">
    <property type="entry name" value="UCP037489_NIF3_YqfO"/>
    <property type="match status" value="1"/>
</dbReference>
<dbReference type="Gene3D" id="3.30.70.120">
    <property type="match status" value="1"/>
</dbReference>
<dbReference type="InterPro" id="IPR036069">
    <property type="entry name" value="DUF34/NIF3_sf"/>
</dbReference>
<dbReference type="Gene3D" id="3.40.1390.30">
    <property type="entry name" value="NIF3 (NGG1p interacting factor 3)-like"/>
    <property type="match status" value="1"/>
</dbReference>
<dbReference type="RefSeq" id="WP_116843577.1">
    <property type="nucleotide sequence ID" value="NZ_CP031003.1"/>
</dbReference>
<name>A0A385ADS0_LATCU</name>
<organism evidence="7 8">
    <name type="scientific">Latilactobacillus curvatus</name>
    <name type="common">Lactobacillus curvatus</name>
    <dbReference type="NCBI Taxonomy" id="28038"/>
    <lineage>
        <taxon>Bacteria</taxon>
        <taxon>Bacillati</taxon>
        <taxon>Bacillota</taxon>
        <taxon>Bacilli</taxon>
        <taxon>Lactobacillales</taxon>
        <taxon>Lactobacillaceae</taxon>
        <taxon>Latilactobacillus</taxon>
    </lineage>
</organism>
<dbReference type="NCBIfam" id="TIGR00486">
    <property type="entry name" value="YbgI_SA1388"/>
    <property type="match status" value="1"/>
</dbReference>
<feature type="binding site" evidence="6">
    <location>
        <position position="106"/>
    </location>
    <ligand>
        <name>a divalent metal cation</name>
        <dbReference type="ChEBI" id="CHEBI:60240"/>
        <label>1</label>
    </ligand>
</feature>
<feature type="binding site" evidence="6">
    <location>
        <position position="68"/>
    </location>
    <ligand>
        <name>a divalent metal cation</name>
        <dbReference type="ChEBI" id="CHEBI:60240"/>
        <label>1</label>
    </ligand>
</feature>
<dbReference type="Proteomes" id="UP000257607">
    <property type="component" value="Chromosome"/>
</dbReference>
<comment type="similarity">
    <text evidence="1 5">Belongs to the GTP cyclohydrolase I type 2/NIF3 family.</text>
</comment>
<keyword evidence="4 5" id="KW-0479">Metal-binding</keyword>
<feature type="binding site" evidence="6">
    <location>
        <position position="67"/>
    </location>
    <ligand>
        <name>a divalent metal cation</name>
        <dbReference type="ChEBI" id="CHEBI:60240"/>
        <label>1</label>
    </ligand>
</feature>
<proteinExistence type="inferred from homology"/>
<dbReference type="GO" id="GO:0046872">
    <property type="term" value="F:metal ion binding"/>
    <property type="evidence" value="ECO:0007669"/>
    <property type="project" value="UniProtKB-UniRule"/>
</dbReference>
<evidence type="ECO:0000256" key="3">
    <source>
        <dbReference type="ARBA" id="ARBA00022112"/>
    </source>
</evidence>
<sequence length="377" mass="41630">MGKLVASDLIAAIEDYAPLALKEGNDPTGFQIGRRDKSIERVLVTLDVRPETVQEAIEQNVDFIFAHHPVMFRPARNLDLSDPQNKMYADLLTHDITVYAAHTNLDKTNGGMNDWLAEALQLNDVQPFNITDYQSLVKLVVFVPESHAEQMRMALNQADAGHIGDYQACSFSTTGIGRFQPTDAANPYIGQSGDLEAVTEVKIEVVLPVAMQTKVVQAMLAAHPYEEPVYDVIPLANQQQPIGIGRIGQVAQSMTVRDYAQFVCETFDLTGLRLISNEPDKIVQTVAVVGGDGGKFFPAALQAGADVYITGDVYYHTGHDMLAAGLSVIDPGHHVESIVKDKMTEIFEKWAKQRCWSVTFIKSQQKTDPFTFIFNAE</sequence>
<dbReference type="InterPro" id="IPR002678">
    <property type="entry name" value="DUF34/NIF3"/>
</dbReference>
<dbReference type="Pfam" id="PF01784">
    <property type="entry name" value="DUF34_NIF3"/>
    <property type="match status" value="1"/>
</dbReference>
<dbReference type="FunFam" id="3.30.70.120:FF:000006">
    <property type="entry name" value="GTP cyclohydrolase 1 type 2 homolog"/>
    <property type="match status" value="1"/>
</dbReference>
<dbReference type="SUPFAM" id="SSF102705">
    <property type="entry name" value="NIF3 (NGG1p interacting factor 3)-like"/>
    <property type="match status" value="1"/>
</dbReference>
<accession>A0A385ADS0</accession>
<dbReference type="EMBL" id="CP031003">
    <property type="protein sequence ID" value="AXN35800.1"/>
    <property type="molecule type" value="Genomic_DNA"/>
</dbReference>
<comment type="subunit">
    <text evidence="2">Homohexamer.</text>
</comment>
<feature type="binding site" evidence="6">
    <location>
        <position position="333"/>
    </location>
    <ligand>
        <name>a divalent metal cation</name>
        <dbReference type="ChEBI" id="CHEBI:60240"/>
        <label>1</label>
    </ligand>
</feature>
<evidence type="ECO:0000256" key="2">
    <source>
        <dbReference type="ARBA" id="ARBA00011643"/>
    </source>
</evidence>
<gene>
    <name evidence="7" type="ORF">DT351_05260</name>
</gene>
<evidence type="ECO:0000313" key="8">
    <source>
        <dbReference type="Proteomes" id="UP000257607"/>
    </source>
</evidence>
<dbReference type="InterPro" id="IPR017221">
    <property type="entry name" value="DUF34/NIF3_bac"/>
</dbReference>
<feature type="binding site" evidence="6">
    <location>
        <position position="336"/>
    </location>
    <ligand>
        <name>a divalent metal cation</name>
        <dbReference type="ChEBI" id="CHEBI:60240"/>
        <label>1</label>
    </ligand>
</feature>
<dbReference type="InterPro" id="IPR015867">
    <property type="entry name" value="N-reg_PII/ATP_PRibTrfase_C"/>
</dbReference>
<evidence type="ECO:0000256" key="1">
    <source>
        <dbReference type="ARBA" id="ARBA00006964"/>
    </source>
</evidence>
<evidence type="ECO:0000256" key="5">
    <source>
        <dbReference type="PIRNR" id="PIRNR037489"/>
    </source>
</evidence>